<name>A0A060C383_9BIFI</name>
<dbReference type="EMBL" id="KF120194">
    <property type="protein sequence ID" value="AIA87465.1"/>
    <property type="molecule type" value="Genomic_DNA"/>
</dbReference>
<sequence>GIPSAQGFRVEVAKEVCCAKNDVEKDAYQILKRAQLPYVTKDRAFEIIKTQGVSGYASLFTLESHPVVGLPESFGYSHMSGDVREALAEVLFRTRDLGQ</sequence>
<dbReference type="AlphaFoldDB" id="A0A060C383"/>
<accession>A0A060C383</accession>
<reference evidence="1" key="1">
    <citation type="journal article" date="2013" name="Environ. Microbiol.">
        <title>Seasonally variable intestinal metagenomes of the red palm weevil (Rhynchophorus ferrugineus).</title>
        <authorList>
            <person name="Jia S."/>
            <person name="Zhang X."/>
            <person name="Zhang G."/>
            <person name="Yin A."/>
            <person name="Zhang S."/>
            <person name="Li F."/>
            <person name="Wang L."/>
            <person name="Zhao D."/>
            <person name="Yun Q."/>
            <person name="Tala"/>
            <person name="Wang J."/>
            <person name="Sun G."/>
            <person name="Baabdullah M."/>
            <person name="Yu X."/>
            <person name="Hu S."/>
            <person name="Al-Mssallem I.S."/>
            <person name="Yu J."/>
        </authorList>
    </citation>
    <scope>NUCLEOTIDE SEQUENCE</scope>
</reference>
<proteinExistence type="predicted"/>
<protein>
    <submittedName>
        <fullName evidence="1">CAZy families GH31 protein</fullName>
    </submittedName>
</protein>
<feature type="non-terminal residue" evidence="1">
    <location>
        <position position="1"/>
    </location>
</feature>
<organism evidence="1">
    <name type="scientific">uncultured Bifidobacterium sp</name>
    <dbReference type="NCBI Taxonomy" id="165187"/>
    <lineage>
        <taxon>Bacteria</taxon>
        <taxon>Bacillati</taxon>
        <taxon>Actinomycetota</taxon>
        <taxon>Actinomycetes</taxon>
        <taxon>Bifidobacteriales</taxon>
        <taxon>Bifidobacteriaceae</taxon>
        <taxon>Bifidobacterium</taxon>
        <taxon>environmental samples</taxon>
    </lineage>
</organism>
<evidence type="ECO:0000313" key="1">
    <source>
        <dbReference type="EMBL" id="AIA87465.1"/>
    </source>
</evidence>